<feature type="compositionally biased region" description="Polar residues" evidence="1">
    <location>
        <begin position="1"/>
        <end position="10"/>
    </location>
</feature>
<feature type="compositionally biased region" description="Polar residues" evidence="1">
    <location>
        <begin position="477"/>
        <end position="502"/>
    </location>
</feature>
<feature type="compositionally biased region" description="Polar residues" evidence="1">
    <location>
        <begin position="276"/>
        <end position="294"/>
    </location>
</feature>
<feature type="compositionally biased region" description="Polar residues" evidence="1">
    <location>
        <begin position="119"/>
        <end position="141"/>
    </location>
</feature>
<feature type="compositionally biased region" description="Polar residues" evidence="1">
    <location>
        <begin position="511"/>
        <end position="527"/>
    </location>
</feature>
<sequence length="849" mass="92572">MSVSSATTLISPTSTKAATPSAAAAASGSHHHAPQRKNSVHSSHGMKRRPSSHSAHGHHGHSSSNRRSSEGEHGRRALAAGLAMHALDTTDAVLKKKKEKPRPSVKSSRSDTHLPRLSRTASIASETSHESQTSHGHQTTHGGRPRRGSHKKSEESVQIIKPNGEEGEEVEENEEGWESGGEVQGEGEDEDEQLEISPEKSKKGKSRFNTKNQNTNTDSGKMRRAVSNTSVEPTNQLKRQQSGVDPISGVLGPDPGQPQPQPQVVAGGGLQESPEGYSQSHTIPPQLTQRTTGFAGTIQPPDPQVAAQLPTQDPHPIVTPHPIRRNTSAKSLIGPIHMEPTTSNDSAPSGPHKRQPSLDRVGSRNRSTSSTRPEISSRLRSTEGSGLPQTEEKQDISKSNVSTSPSYPFPQMHNANEAESQQQAQTSQTRHEKRSEQEESRQSQSQQHQRKPSRSEPQTRSQSQIQPPSQAQNSAARTRQASQPHPQLQHRYSNSSLRSIQSLRAPPHPLNSPTGYRTHATTATSRPGSMFGSPTKDDNKRQRVPSMHQPPVPQPQISYELAKGQGWDEGAIPEEDVPRRSINQSSSSSSTTKSKNNQNNRPQQSRKDSISSMKSIFAPLTTPILSSPARSSSGQGSSSRRKTAIEAASEASKMSSTNDPTLYHNSLGHQNIPETVYLISRFLPSTKNRKGPSSRRPKWEMDMRDPSIIHQEEDEDDDDENENINHNNGMKIGLTNGDYRESHESLIKTIKNLGKEENLINQRRANMILNRSYSSTYNNLLLSHSTSGNITPVLHGSSSENDGLGLIKTTKDGTGLTVKKGSFAGKTPFEMSVQRCLAQRPGGLNGIGF</sequence>
<feature type="compositionally biased region" description="Low complexity" evidence="1">
    <location>
        <begin position="11"/>
        <end position="28"/>
    </location>
</feature>
<feature type="compositionally biased region" description="Basic and acidic residues" evidence="1">
    <location>
        <begin position="697"/>
        <end position="711"/>
    </location>
</feature>
<protein>
    <submittedName>
        <fullName evidence="2">Uncharacterized protein</fullName>
    </submittedName>
</protein>
<feature type="region of interest" description="Disordered" evidence="1">
    <location>
        <begin position="93"/>
        <end position="667"/>
    </location>
</feature>
<proteinExistence type="predicted"/>
<feature type="region of interest" description="Disordered" evidence="1">
    <location>
        <begin position="1"/>
        <end position="75"/>
    </location>
</feature>
<feature type="compositionally biased region" description="Low complexity" evidence="1">
    <location>
        <begin position="583"/>
        <end position="600"/>
    </location>
</feature>
<feature type="compositionally biased region" description="Basic residues" evidence="1">
    <location>
        <begin position="687"/>
        <end position="696"/>
    </location>
</feature>
<name>A0AAX4JXT0_9TREE</name>
<accession>A0AAX4JXT0</accession>
<feature type="compositionally biased region" description="Polar residues" evidence="1">
    <location>
        <begin position="397"/>
        <end position="406"/>
    </location>
</feature>
<feature type="compositionally biased region" description="Polar residues" evidence="1">
    <location>
        <begin position="226"/>
        <end position="243"/>
    </location>
</feature>
<evidence type="ECO:0000313" key="2">
    <source>
        <dbReference type="EMBL" id="WWC89338.1"/>
    </source>
</evidence>
<dbReference type="EMBL" id="CP144102">
    <property type="protein sequence ID" value="WWC89338.1"/>
    <property type="molecule type" value="Genomic_DNA"/>
</dbReference>
<feature type="compositionally biased region" description="Basic residues" evidence="1">
    <location>
        <begin position="29"/>
        <end position="61"/>
    </location>
</feature>
<dbReference type="GeneID" id="91094929"/>
<feature type="compositionally biased region" description="Low complexity" evidence="1">
    <location>
        <begin position="458"/>
        <end position="476"/>
    </location>
</feature>
<evidence type="ECO:0000256" key="1">
    <source>
        <dbReference type="SAM" id="MobiDB-lite"/>
    </source>
</evidence>
<gene>
    <name evidence="2" type="ORF">L201_004259</name>
</gene>
<feature type="compositionally biased region" description="Acidic residues" evidence="1">
    <location>
        <begin position="185"/>
        <end position="194"/>
    </location>
</feature>
<feature type="compositionally biased region" description="Low complexity" evidence="1">
    <location>
        <begin position="626"/>
        <end position="638"/>
    </location>
</feature>
<feature type="compositionally biased region" description="Polar residues" evidence="1">
    <location>
        <begin position="209"/>
        <end position="219"/>
    </location>
</feature>
<dbReference type="Proteomes" id="UP001355207">
    <property type="component" value="Chromosome 5"/>
</dbReference>
<evidence type="ECO:0000313" key="3">
    <source>
        <dbReference type="Proteomes" id="UP001355207"/>
    </source>
</evidence>
<feature type="compositionally biased region" description="Low complexity" evidence="1">
    <location>
        <begin position="417"/>
        <end position="428"/>
    </location>
</feature>
<organism evidence="2 3">
    <name type="scientific">Kwoniella dendrophila CBS 6074</name>
    <dbReference type="NCBI Taxonomy" id="1295534"/>
    <lineage>
        <taxon>Eukaryota</taxon>
        <taxon>Fungi</taxon>
        <taxon>Dikarya</taxon>
        <taxon>Basidiomycota</taxon>
        <taxon>Agaricomycotina</taxon>
        <taxon>Tremellomycetes</taxon>
        <taxon>Tremellales</taxon>
        <taxon>Cryptococcaceae</taxon>
        <taxon>Kwoniella</taxon>
    </lineage>
</organism>
<dbReference type="AlphaFoldDB" id="A0AAX4JXT0"/>
<keyword evidence="3" id="KW-1185">Reference proteome</keyword>
<feature type="compositionally biased region" description="Basic and acidic residues" evidence="1">
    <location>
        <begin position="429"/>
        <end position="441"/>
    </location>
</feature>
<feature type="compositionally biased region" description="Acidic residues" evidence="1">
    <location>
        <begin position="165"/>
        <end position="177"/>
    </location>
</feature>
<dbReference type="RefSeq" id="XP_066076101.1">
    <property type="nucleotide sequence ID" value="XM_066220004.1"/>
</dbReference>
<feature type="compositionally biased region" description="Polar residues" evidence="1">
    <location>
        <begin position="364"/>
        <end position="374"/>
    </location>
</feature>
<feature type="compositionally biased region" description="Acidic residues" evidence="1">
    <location>
        <begin position="712"/>
        <end position="722"/>
    </location>
</feature>
<feature type="region of interest" description="Disordered" evidence="1">
    <location>
        <begin position="683"/>
        <end position="736"/>
    </location>
</feature>
<feature type="compositionally biased region" description="Polar residues" evidence="1">
    <location>
        <begin position="652"/>
        <end position="667"/>
    </location>
</feature>
<reference evidence="2 3" key="1">
    <citation type="submission" date="2024-01" db="EMBL/GenBank/DDBJ databases">
        <title>Comparative genomics of Cryptococcus and Kwoniella reveals pathogenesis evolution and contrasting modes of karyotype evolution via chromosome fusion or intercentromeric recombination.</title>
        <authorList>
            <person name="Coelho M.A."/>
            <person name="David-Palma M."/>
            <person name="Shea T."/>
            <person name="Bowers K."/>
            <person name="McGinley-Smith S."/>
            <person name="Mohammad A.W."/>
            <person name="Gnirke A."/>
            <person name="Yurkov A.M."/>
            <person name="Nowrousian M."/>
            <person name="Sun S."/>
            <person name="Cuomo C.A."/>
            <person name="Heitman J."/>
        </authorList>
    </citation>
    <scope>NUCLEOTIDE SEQUENCE [LARGE SCALE GENOMIC DNA]</scope>
    <source>
        <strain evidence="2 3">CBS 6074</strain>
    </source>
</reference>